<accession>A0A0L0DSD0</accession>
<dbReference type="SUPFAM" id="SSF52540">
    <property type="entry name" value="P-loop containing nucleoside triphosphate hydrolases"/>
    <property type="match status" value="1"/>
</dbReference>
<reference evidence="3 4" key="1">
    <citation type="submission" date="2010-05" db="EMBL/GenBank/DDBJ databases">
        <title>The Genome Sequence of Thecamonas trahens ATCC 50062.</title>
        <authorList>
            <consortium name="The Broad Institute Genome Sequencing Platform"/>
            <person name="Russ C."/>
            <person name="Cuomo C."/>
            <person name="Shea T."/>
            <person name="Young S.K."/>
            <person name="Zeng Q."/>
            <person name="Koehrsen M."/>
            <person name="Haas B."/>
            <person name="Borodovsky M."/>
            <person name="Guigo R."/>
            <person name="Alvarado L."/>
            <person name="Berlin A."/>
            <person name="Bochicchio J."/>
            <person name="Borenstein D."/>
            <person name="Chapman S."/>
            <person name="Chen Z."/>
            <person name="Freedman E."/>
            <person name="Gellesch M."/>
            <person name="Goldberg J."/>
            <person name="Griggs A."/>
            <person name="Gujja S."/>
            <person name="Heilman E."/>
            <person name="Heiman D."/>
            <person name="Hepburn T."/>
            <person name="Howarth C."/>
            <person name="Jen D."/>
            <person name="Larson L."/>
            <person name="Mehta T."/>
            <person name="Park D."/>
            <person name="Pearson M."/>
            <person name="Roberts A."/>
            <person name="Saif S."/>
            <person name="Shenoy N."/>
            <person name="Sisk P."/>
            <person name="Stolte C."/>
            <person name="Sykes S."/>
            <person name="Thomson T."/>
            <person name="Walk T."/>
            <person name="White J."/>
            <person name="Yandava C."/>
            <person name="Burger G."/>
            <person name="Gray M.W."/>
            <person name="Holland P.W.H."/>
            <person name="King N."/>
            <person name="Lang F.B.F."/>
            <person name="Roger A.J."/>
            <person name="Ruiz-Trillo I."/>
            <person name="Lander E."/>
            <person name="Nusbaum C."/>
        </authorList>
    </citation>
    <scope>NUCLEOTIDE SEQUENCE [LARGE SCALE GENOMIC DNA]</scope>
    <source>
        <strain evidence="3 4">ATCC 50062</strain>
    </source>
</reference>
<dbReference type="GeneID" id="25568467"/>
<organism evidence="3 4">
    <name type="scientific">Thecamonas trahens ATCC 50062</name>
    <dbReference type="NCBI Taxonomy" id="461836"/>
    <lineage>
        <taxon>Eukaryota</taxon>
        <taxon>Apusozoa</taxon>
        <taxon>Apusomonadida</taxon>
        <taxon>Apusomonadidae</taxon>
        <taxon>Thecamonas</taxon>
    </lineage>
</organism>
<dbReference type="AlphaFoldDB" id="A0A0L0DSD0"/>
<feature type="region of interest" description="Disordered" evidence="2">
    <location>
        <begin position="280"/>
        <end position="301"/>
    </location>
</feature>
<dbReference type="GO" id="GO:0003924">
    <property type="term" value="F:GTPase activity"/>
    <property type="evidence" value="ECO:0007669"/>
    <property type="project" value="InterPro"/>
</dbReference>
<dbReference type="Pfam" id="PF00071">
    <property type="entry name" value="Ras"/>
    <property type="match status" value="1"/>
</dbReference>
<dbReference type="PROSITE" id="PS51421">
    <property type="entry name" value="RAS"/>
    <property type="match status" value="1"/>
</dbReference>
<evidence type="ECO:0000256" key="2">
    <source>
        <dbReference type="SAM" id="MobiDB-lite"/>
    </source>
</evidence>
<dbReference type="SMART" id="SM00173">
    <property type="entry name" value="RAS"/>
    <property type="match status" value="1"/>
</dbReference>
<dbReference type="STRING" id="461836.A0A0L0DSD0"/>
<evidence type="ECO:0000313" key="4">
    <source>
        <dbReference type="Proteomes" id="UP000054408"/>
    </source>
</evidence>
<name>A0A0L0DSD0_THETB</name>
<dbReference type="NCBIfam" id="TIGR00231">
    <property type="entry name" value="small_GTP"/>
    <property type="match status" value="1"/>
</dbReference>
<dbReference type="InterPro" id="IPR027417">
    <property type="entry name" value="P-loop_NTPase"/>
</dbReference>
<keyword evidence="4" id="KW-1185">Reference proteome</keyword>
<sequence>MSDGAMSASSSSSDLEQMHFKVILLGDGSVGKTSIAHRFGHDTFAKSYKQTIGLDWFSKQLELPDATEASLSLWDIGGQNMGGNMLPNYIYGANAILFVYDITSVDSFLNLEDWLGVAKASFAGRGPMPYMALVGNKSDLSHMRATKLAKHKAFAQDNNMYSFFVSAKTGDRINSTFYRIAADMAGIQLTQAQVGVQAPVVTAHVVTYRESRNDASESAGGRDAGSGAGARERPQARASTRGRARGRARARAMATRAVAWCREAGRVGLAVGWRLELGAEDRGRETGGGERSGGGRLGLDG</sequence>
<dbReference type="FunFam" id="3.40.50.300:FF:001508">
    <property type="entry name" value="Small GTP-binding protein Rab28, putative"/>
    <property type="match status" value="1"/>
</dbReference>
<dbReference type="InterPro" id="IPR001806">
    <property type="entry name" value="Small_GTPase"/>
</dbReference>
<dbReference type="RefSeq" id="XP_013753391.1">
    <property type="nucleotide sequence ID" value="XM_013897937.1"/>
</dbReference>
<evidence type="ECO:0000256" key="1">
    <source>
        <dbReference type="ARBA" id="ARBA00022741"/>
    </source>
</evidence>
<proteinExistence type="predicted"/>
<dbReference type="PROSITE" id="PS51419">
    <property type="entry name" value="RAB"/>
    <property type="match status" value="1"/>
</dbReference>
<protein>
    <submittedName>
        <fullName evidence="3">Member Ras oncogene family RAB28</fullName>
    </submittedName>
</protein>
<dbReference type="Gene3D" id="3.40.50.300">
    <property type="entry name" value="P-loop containing nucleotide triphosphate hydrolases"/>
    <property type="match status" value="1"/>
</dbReference>
<dbReference type="eggNOG" id="KOG0078">
    <property type="taxonomic scope" value="Eukaryota"/>
</dbReference>
<dbReference type="GO" id="GO:0005525">
    <property type="term" value="F:GTP binding"/>
    <property type="evidence" value="ECO:0007669"/>
    <property type="project" value="InterPro"/>
</dbReference>
<feature type="region of interest" description="Disordered" evidence="2">
    <location>
        <begin position="211"/>
        <end position="248"/>
    </location>
</feature>
<dbReference type="PANTHER" id="PTHR47978">
    <property type="match status" value="1"/>
</dbReference>
<dbReference type="OrthoDB" id="10254700at2759"/>
<dbReference type="InterPro" id="IPR005225">
    <property type="entry name" value="Small_GTP-bd"/>
</dbReference>
<feature type="compositionally biased region" description="Gly residues" evidence="2">
    <location>
        <begin position="289"/>
        <end position="301"/>
    </location>
</feature>
<keyword evidence="1" id="KW-0547">Nucleotide-binding</keyword>
<dbReference type="EMBL" id="GL349493">
    <property type="protein sequence ID" value="KNC54941.1"/>
    <property type="molecule type" value="Genomic_DNA"/>
</dbReference>
<dbReference type="SMART" id="SM00175">
    <property type="entry name" value="RAB"/>
    <property type="match status" value="1"/>
</dbReference>
<dbReference type="Proteomes" id="UP000054408">
    <property type="component" value="Unassembled WGS sequence"/>
</dbReference>
<dbReference type="PRINTS" id="PR00449">
    <property type="entry name" value="RASTRNSFRMNG"/>
</dbReference>
<dbReference type="OMA" id="YIMGAHA"/>
<dbReference type="SMART" id="SM00174">
    <property type="entry name" value="RHO"/>
    <property type="match status" value="1"/>
</dbReference>
<gene>
    <name evidence="3" type="ORF">AMSG_10183</name>
</gene>
<evidence type="ECO:0000313" key="3">
    <source>
        <dbReference type="EMBL" id="KNC54941.1"/>
    </source>
</evidence>